<dbReference type="EMBL" id="JAPOHD010000029">
    <property type="protein sequence ID" value="MCY1721727.1"/>
    <property type="molecule type" value="Genomic_DNA"/>
</dbReference>
<keyword evidence="4" id="KW-1185">Reference proteome</keyword>
<accession>A0A9X3F8M2</accession>
<gene>
    <name evidence="3" type="ORF">OU798_15340</name>
</gene>
<proteinExistence type="predicted"/>
<name>A0A9X3F8M2_9BACT</name>
<sequence length="60" mass="6605">MKRNVGSVDRLVRIVIGLIIAILGVVFDSWWGLIGIIPLATGLLNFCPLYLPLKISTVKK</sequence>
<feature type="transmembrane region" description="Helical" evidence="1">
    <location>
        <begin position="12"/>
        <end position="27"/>
    </location>
</feature>
<feature type="transmembrane region" description="Helical" evidence="1">
    <location>
        <begin position="33"/>
        <end position="53"/>
    </location>
</feature>
<dbReference type="RefSeq" id="WP_343334055.1">
    <property type="nucleotide sequence ID" value="NZ_JAPOHD010000029.1"/>
</dbReference>
<keyword evidence="1" id="KW-0812">Transmembrane</keyword>
<comment type="caution">
    <text evidence="3">The sequence shown here is derived from an EMBL/GenBank/DDBJ whole genome shotgun (WGS) entry which is preliminary data.</text>
</comment>
<reference evidence="3" key="1">
    <citation type="submission" date="2022-11" db="EMBL/GenBank/DDBJ databases">
        <title>Marilongibacter aestuarii gen. nov., sp. nov., isolated from tidal flat sediment.</title>
        <authorList>
            <person name="Jiayan W."/>
        </authorList>
    </citation>
    <scope>NUCLEOTIDE SEQUENCE</scope>
    <source>
        <strain evidence="3">Z1-6</strain>
    </source>
</reference>
<organism evidence="3 4">
    <name type="scientific">Draconibacterium aestuarii</name>
    <dbReference type="NCBI Taxonomy" id="2998507"/>
    <lineage>
        <taxon>Bacteria</taxon>
        <taxon>Pseudomonadati</taxon>
        <taxon>Bacteroidota</taxon>
        <taxon>Bacteroidia</taxon>
        <taxon>Marinilabiliales</taxon>
        <taxon>Prolixibacteraceae</taxon>
        <taxon>Draconibacterium</taxon>
    </lineage>
</organism>
<keyword evidence="1" id="KW-1133">Transmembrane helix</keyword>
<evidence type="ECO:0000256" key="1">
    <source>
        <dbReference type="SAM" id="Phobius"/>
    </source>
</evidence>
<protein>
    <submittedName>
        <fullName evidence="3">DUF2892 domain-containing protein</fullName>
    </submittedName>
</protein>
<keyword evidence="1" id="KW-0472">Membrane</keyword>
<dbReference type="Pfam" id="PF11127">
    <property type="entry name" value="YgaP-like_TM"/>
    <property type="match status" value="1"/>
</dbReference>
<feature type="domain" description="Inner membrane protein YgaP-like transmembrane" evidence="2">
    <location>
        <begin position="1"/>
        <end position="59"/>
    </location>
</feature>
<dbReference type="Proteomes" id="UP001145087">
    <property type="component" value="Unassembled WGS sequence"/>
</dbReference>
<evidence type="ECO:0000259" key="2">
    <source>
        <dbReference type="Pfam" id="PF11127"/>
    </source>
</evidence>
<dbReference type="AlphaFoldDB" id="A0A9X3F8M2"/>
<dbReference type="InterPro" id="IPR021309">
    <property type="entry name" value="YgaP-like_TM"/>
</dbReference>
<evidence type="ECO:0000313" key="4">
    <source>
        <dbReference type="Proteomes" id="UP001145087"/>
    </source>
</evidence>
<evidence type="ECO:0000313" key="3">
    <source>
        <dbReference type="EMBL" id="MCY1721727.1"/>
    </source>
</evidence>